<keyword evidence="6" id="KW-1185">Reference proteome</keyword>
<evidence type="ECO:0000313" key="6">
    <source>
        <dbReference type="Proteomes" id="UP001623592"/>
    </source>
</evidence>
<dbReference type="RefSeq" id="WP_406786009.1">
    <property type="nucleotide sequence ID" value="NZ_JBJIAA010000002.1"/>
</dbReference>
<keyword evidence="3" id="KW-0064">Aspartyl protease</keyword>
<dbReference type="GO" id="GO:0006508">
    <property type="term" value="P:proteolysis"/>
    <property type="evidence" value="ECO:0007669"/>
    <property type="project" value="UniProtKB-KW"/>
</dbReference>
<dbReference type="PANTHER" id="PTHR30302">
    <property type="entry name" value="HYDROGENASE 1 MATURATION PROTEASE"/>
    <property type="match status" value="1"/>
</dbReference>
<evidence type="ECO:0000256" key="4">
    <source>
        <dbReference type="ARBA" id="ARBA00022801"/>
    </source>
</evidence>
<comment type="similarity">
    <text evidence="1">Belongs to the peptidase A31 family.</text>
</comment>
<reference evidence="5 6" key="1">
    <citation type="submission" date="2024-11" db="EMBL/GenBank/DDBJ databases">
        <authorList>
            <person name="Heng Y.C."/>
            <person name="Lim A.C.H."/>
            <person name="Lee J.K.Y."/>
            <person name="Kittelmann S."/>
        </authorList>
    </citation>
    <scope>NUCLEOTIDE SEQUENCE [LARGE SCALE GENOMIC DNA]</scope>
    <source>
        <strain evidence="5 6">WILCCON 0114</strain>
    </source>
</reference>
<dbReference type="EMBL" id="JBJIAA010000002">
    <property type="protein sequence ID" value="MFL0249338.1"/>
    <property type="molecule type" value="Genomic_DNA"/>
</dbReference>
<dbReference type="Proteomes" id="UP001623592">
    <property type="component" value="Unassembled WGS sequence"/>
</dbReference>
<sequence length="146" mass="16440">MKVKAIAIGNTLMEDDGVAIVVLEKIKGELIKKNIEVIIGETDFGYSLSLIEDGDFIFFIDAVYYGKKPGEITVISLEKYKGQKKYYTQHDCSIVDLMKLYFKNINGYIIGIEIGEISFKYGLSNVIKNNIDAISNKVLKEITSRI</sequence>
<dbReference type="InterPro" id="IPR023430">
    <property type="entry name" value="Pept_HybD-like_dom_sf"/>
</dbReference>
<dbReference type="NCBIfam" id="TIGR00072">
    <property type="entry name" value="hydrog_prot"/>
    <property type="match status" value="1"/>
</dbReference>
<evidence type="ECO:0000313" key="5">
    <source>
        <dbReference type="EMBL" id="MFL0249338.1"/>
    </source>
</evidence>
<evidence type="ECO:0000256" key="2">
    <source>
        <dbReference type="ARBA" id="ARBA00022670"/>
    </source>
</evidence>
<dbReference type="CDD" id="cd00518">
    <property type="entry name" value="H2MP"/>
    <property type="match status" value="1"/>
</dbReference>
<comment type="caution">
    <text evidence="5">The sequence shown here is derived from an EMBL/GenBank/DDBJ whole genome shotgun (WGS) entry which is preliminary data.</text>
</comment>
<protein>
    <submittedName>
        <fullName evidence="5">Hydrogenase maturation protease</fullName>
    </submittedName>
</protein>
<dbReference type="GO" id="GO:0008233">
    <property type="term" value="F:peptidase activity"/>
    <property type="evidence" value="ECO:0007669"/>
    <property type="project" value="UniProtKB-KW"/>
</dbReference>
<dbReference type="PANTHER" id="PTHR30302:SF1">
    <property type="entry name" value="HYDROGENASE 2 MATURATION PROTEASE"/>
    <property type="match status" value="1"/>
</dbReference>
<name>A0ABW8TC91_9CLOT</name>
<dbReference type="Pfam" id="PF01750">
    <property type="entry name" value="HycI"/>
    <property type="match status" value="1"/>
</dbReference>
<dbReference type="Gene3D" id="3.40.50.1450">
    <property type="entry name" value="HybD-like"/>
    <property type="match status" value="1"/>
</dbReference>
<evidence type="ECO:0000256" key="1">
    <source>
        <dbReference type="ARBA" id="ARBA00006814"/>
    </source>
</evidence>
<keyword evidence="4" id="KW-0378">Hydrolase</keyword>
<accession>A0ABW8TC91</accession>
<dbReference type="InterPro" id="IPR000671">
    <property type="entry name" value="Peptidase_A31"/>
</dbReference>
<dbReference type="PRINTS" id="PR00446">
    <property type="entry name" value="HYDRGNUPTAKE"/>
</dbReference>
<dbReference type="SUPFAM" id="SSF53163">
    <property type="entry name" value="HybD-like"/>
    <property type="match status" value="1"/>
</dbReference>
<evidence type="ECO:0000256" key="3">
    <source>
        <dbReference type="ARBA" id="ARBA00022750"/>
    </source>
</evidence>
<proteinExistence type="inferred from homology"/>
<gene>
    <name evidence="5" type="ORF">ACJDT4_02810</name>
</gene>
<organism evidence="5 6">
    <name type="scientific">Clostridium neuense</name>
    <dbReference type="NCBI Taxonomy" id="1728934"/>
    <lineage>
        <taxon>Bacteria</taxon>
        <taxon>Bacillati</taxon>
        <taxon>Bacillota</taxon>
        <taxon>Clostridia</taxon>
        <taxon>Eubacteriales</taxon>
        <taxon>Clostridiaceae</taxon>
        <taxon>Clostridium</taxon>
    </lineage>
</organism>
<keyword evidence="2 5" id="KW-0645">Protease</keyword>